<accession>A0A0F0CRK4</accession>
<organism evidence="2 3">
    <name type="scientific">Candidatus Omnitrophus magneticus</name>
    <dbReference type="NCBI Taxonomy" id="1609969"/>
    <lineage>
        <taxon>Bacteria</taxon>
        <taxon>Pseudomonadati</taxon>
        <taxon>Candidatus Omnitrophota</taxon>
        <taxon>Candidatus Omnitrophus</taxon>
    </lineage>
</organism>
<feature type="compositionally biased region" description="Basic and acidic residues" evidence="1">
    <location>
        <begin position="333"/>
        <end position="355"/>
    </location>
</feature>
<feature type="compositionally biased region" description="Basic and acidic residues" evidence="1">
    <location>
        <begin position="294"/>
        <end position="305"/>
    </location>
</feature>
<keyword evidence="3" id="KW-1185">Reference proteome</keyword>
<reference evidence="2 3" key="1">
    <citation type="submission" date="2015-02" db="EMBL/GenBank/DDBJ databases">
        <title>Single-cell genomics of uncultivated deep-branching MTB reveals a conserved set of magnetosome genes.</title>
        <authorList>
            <person name="Kolinko S."/>
            <person name="Richter M."/>
            <person name="Glockner F.O."/>
            <person name="Brachmann A."/>
            <person name="Schuler D."/>
        </authorList>
    </citation>
    <scope>NUCLEOTIDE SEQUENCE [LARGE SCALE GENOMIC DNA]</scope>
    <source>
        <strain evidence="2">SKK-01</strain>
    </source>
</reference>
<gene>
    <name evidence="2" type="ORF">OMAG_000224</name>
</gene>
<proteinExistence type="predicted"/>
<feature type="compositionally biased region" description="Polar residues" evidence="1">
    <location>
        <begin position="34"/>
        <end position="50"/>
    </location>
</feature>
<feature type="region of interest" description="Disordered" evidence="1">
    <location>
        <begin position="1"/>
        <end position="50"/>
    </location>
</feature>
<feature type="compositionally biased region" description="Low complexity" evidence="1">
    <location>
        <begin position="166"/>
        <end position="181"/>
    </location>
</feature>
<feature type="compositionally biased region" description="Polar residues" evidence="1">
    <location>
        <begin position="14"/>
        <end position="26"/>
    </location>
</feature>
<name>A0A0F0CRK4_9BACT</name>
<dbReference type="Proteomes" id="UP000033428">
    <property type="component" value="Unassembled WGS sequence"/>
</dbReference>
<protein>
    <submittedName>
        <fullName evidence="2">Uncharacterized protein</fullName>
    </submittedName>
</protein>
<comment type="caution">
    <text evidence="2">The sequence shown here is derived from an EMBL/GenBank/DDBJ whole genome shotgun (WGS) entry which is preliminary data.</text>
</comment>
<sequence length="397" mass="40495">MVKDANPPAGSGAVNENSGEETSQTTEGKETKEGNSNVSNVETGTSHGTTMGASLEAWMSHLGVAVPKLSIEESSAALVAANLPNFIGITLTVEGETHVSEGAVSTTLAGMPEAASDKLKSEDDYGRIALSTNVSVDTAEVSLTVLGGLSISDSDNGNSELSVNESSASSRASSSASSSASTDQNSNALSALAGQNSNASSTSSASSAGQNANMSSNNAKTNGDEALAEGVNNTDLVQDGDDNTQMNNLDGDVSGGPALDAAGGVDSNADNSSQDSNSEVVKATVSNGLGRGSDGQKSRTPRTEKLPNGMVITKGPRRQKVDQRVPNTSKIATEAKGEGEKNLRNLDSKEKHSSEDASLGQDIKVMSIRASSVANGDDLPKPNNETAKLQKVIVTQY</sequence>
<evidence type="ECO:0000256" key="1">
    <source>
        <dbReference type="SAM" id="MobiDB-lite"/>
    </source>
</evidence>
<feature type="compositionally biased region" description="Polar residues" evidence="1">
    <location>
        <begin position="154"/>
        <end position="165"/>
    </location>
</feature>
<feature type="compositionally biased region" description="Low complexity" evidence="1">
    <location>
        <begin position="266"/>
        <end position="278"/>
    </location>
</feature>
<evidence type="ECO:0000313" key="3">
    <source>
        <dbReference type="Proteomes" id="UP000033428"/>
    </source>
</evidence>
<feature type="region of interest" description="Disordered" evidence="1">
    <location>
        <begin position="329"/>
        <end position="362"/>
    </location>
</feature>
<evidence type="ECO:0000313" key="2">
    <source>
        <dbReference type="EMBL" id="KJJ85907.1"/>
    </source>
</evidence>
<dbReference type="AlphaFoldDB" id="A0A0F0CRK4"/>
<feature type="compositionally biased region" description="Low complexity" evidence="1">
    <location>
        <begin position="193"/>
        <end position="219"/>
    </location>
</feature>
<feature type="region of interest" description="Disordered" evidence="1">
    <location>
        <begin position="154"/>
        <end position="311"/>
    </location>
</feature>
<dbReference type="EMBL" id="JYNY01000043">
    <property type="protein sequence ID" value="KJJ85907.1"/>
    <property type="molecule type" value="Genomic_DNA"/>
</dbReference>